<evidence type="ECO:0000256" key="1">
    <source>
        <dbReference type="ARBA" id="ARBA00010757"/>
    </source>
</evidence>
<evidence type="ECO:0000256" key="3">
    <source>
        <dbReference type="ARBA" id="ARBA00024799"/>
    </source>
</evidence>
<comment type="function">
    <text evidence="3 6">Allows the formation of correctly charged Asn-tRNA(Asn) or Gln-tRNA(Gln) through the transamidation of misacylated Asp-tRNA(Asn) or Glu-tRNA(Gln) in organisms which lack either or both of asparaginyl-tRNA or glutaminyl-tRNA synthetases. The reaction takes place in the presence of glutamine and ATP through an activated phospho-Asp-tRNA(Asn) or phospho-Glu-tRNA(Gln).</text>
</comment>
<dbReference type="GO" id="GO:0006450">
    <property type="term" value="P:regulation of translational fidelity"/>
    <property type="evidence" value="ECO:0007669"/>
    <property type="project" value="InterPro"/>
</dbReference>
<keyword evidence="6" id="KW-0547">Nucleotide-binding</keyword>
<evidence type="ECO:0000256" key="6">
    <source>
        <dbReference type="HAMAP-Rule" id="MF_00122"/>
    </source>
</evidence>
<name>U2KX34_9FIRM</name>
<dbReference type="SUPFAM" id="SSF141000">
    <property type="entry name" value="Glu-tRNAGln amidotransferase C subunit"/>
    <property type="match status" value="1"/>
</dbReference>
<evidence type="ECO:0000256" key="5">
    <source>
        <dbReference type="ARBA" id="ARBA00047913"/>
    </source>
</evidence>
<dbReference type="GO" id="GO:0050567">
    <property type="term" value="F:glutaminyl-tRNA synthase (glutamine-hydrolyzing) activity"/>
    <property type="evidence" value="ECO:0007669"/>
    <property type="project" value="UniProtKB-UniRule"/>
</dbReference>
<dbReference type="OrthoDB" id="9813938at2"/>
<dbReference type="GeneID" id="93691816"/>
<dbReference type="GO" id="GO:0005524">
    <property type="term" value="F:ATP binding"/>
    <property type="evidence" value="ECO:0007669"/>
    <property type="project" value="UniProtKB-KW"/>
</dbReference>
<evidence type="ECO:0000256" key="4">
    <source>
        <dbReference type="ARBA" id="ARBA00047380"/>
    </source>
</evidence>
<protein>
    <recommendedName>
        <fullName evidence="6">Aspartyl/glutamyl-tRNA(Asn/Gln) amidotransferase subunit C</fullName>
        <shortName evidence="6">Asp/Glu-ADT subunit C</shortName>
        <ecNumber evidence="6">6.3.5.-</ecNumber>
    </recommendedName>
</protein>
<dbReference type="Gene3D" id="1.10.20.60">
    <property type="entry name" value="Glu-tRNAGln amidotransferase C subunit, N-terminal domain"/>
    <property type="match status" value="1"/>
</dbReference>
<comment type="catalytic activity">
    <reaction evidence="5 6">
        <text>L-glutamyl-tRNA(Gln) + L-glutamine + ATP + H2O = L-glutaminyl-tRNA(Gln) + L-glutamate + ADP + phosphate + H(+)</text>
        <dbReference type="Rhea" id="RHEA:17521"/>
        <dbReference type="Rhea" id="RHEA-COMP:9681"/>
        <dbReference type="Rhea" id="RHEA-COMP:9684"/>
        <dbReference type="ChEBI" id="CHEBI:15377"/>
        <dbReference type="ChEBI" id="CHEBI:15378"/>
        <dbReference type="ChEBI" id="CHEBI:29985"/>
        <dbReference type="ChEBI" id="CHEBI:30616"/>
        <dbReference type="ChEBI" id="CHEBI:43474"/>
        <dbReference type="ChEBI" id="CHEBI:58359"/>
        <dbReference type="ChEBI" id="CHEBI:78520"/>
        <dbReference type="ChEBI" id="CHEBI:78521"/>
        <dbReference type="ChEBI" id="CHEBI:456216"/>
    </reaction>
</comment>
<accession>U2KX34</accession>
<evidence type="ECO:0000256" key="2">
    <source>
        <dbReference type="ARBA" id="ARBA00011123"/>
    </source>
</evidence>
<keyword evidence="6" id="KW-0436">Ligase</keyword>
<dbReference type="Proteomes" id="UP000016662">
    <property type="component" value="Unassembled WGS sequence"/>
</dbReference>
<keyword evidence="7" id="KW-0808">Transferase</keyword>
<dbReference type="STRING" id="411473.RUMCAL_00779"/>
<proteinExistence type="inferred from homology"/>
<dbReference type="RefSeq" id="WP_021682241.1">
    <property type="nucleotide sequence ID" value="NZ_KI260408.1"/>
</dbReference>
<dbReference type="AlphaFoldDB" id="U2KX34"/>
<sequence>MKIDIAHIAKLSRLHIEPEKMDKFEKDMAAIVDMVDRLPDVEDELTLDAEHPMKLREDVAVEHKFRREEMLANAPVVQSGCLVVPKTVE</sequence>
<comment type="caution">
    <text evidence="7">The sequence shown here is derived from an EMBL/GenBank/DDBJ whole genome shotgun (WGS) entry which is preliminary data.</text>
</comment>
<dbReference type="HOGENOM" id="CLU_105899_2_1_9"/>
<keyword evidence="8" id="KW-1185">Reference proteome</keyword>
<dbReference type="GO" id="GO:0006412">
    <property type="term" value="P:translation"/>
    <property type="evidence" value="ECO:0007669"/>
    <property type="project" value="UniProtKB-UniRule"/>
</dbReference>
<dbReference type="Pfam" id="PF02686">
    <property type="entry name" value="GatC"/>
    <property type="match status" value="1"/>
</dbReference>
<dbReference type="EMBL" id="AWVF01000093">
    <property type="protein sequence ID" value="ERJ96852.1"/>
    <property type="molecule type" value="Genomic_DNA"/>
</dbReference>
<dbReference type="NCBIfam" id="TIGR00135">
    <property type="entry name" value="gatC"/>
    <property type="match status" value="1"/>
</dbReference>
<organism evidence="7 8">
    <name type="scientific">Ruminococcus callidus ATCC 27760</name>
    <dbReference type="NCBI Taxonomy" id="411473"/>
    <lineage>
        <taxon>Bacteria</taxon>
        <taxon>Bacillati</taxon>
        <taxon>Bacillota</taxon>
        <taxon>Clostridia</taxon>
        <taxon>Eubacteriales</taxon>
        <taxon>Oscillospiraceae</taxon>
        <taxon>Ruminococcus</taxon>
    </lineage>
</organism>
<reference evidence="7 8" key="1">
    <citation type="submission" date="2013-07" db="EMBL/GenBank/DDBJ databases">
        <authorList>
            <person name="Weinstock G."/>
            <person name="Sodergren E."/>
            <person name="Wylie T."/>
            <person name="Fulton L."/>
            <person name="Fulton R."/>
            <person name="Fronick C."/>
            <person name="O'Laughlin M."/>
            <person name="Godfrey J."/>
            <person name="Miner T."/>
            <person name="Herter B."/>
            <person name="Appelbaum E."/>
            <person name="Cordes M."/>
            <person name="Lek S."/>
            <person name="Wollam A."/>
            <person name="Pepin K.H."/>
            <person name="Palsikar V.B."/>
            <person name="Mitreva M."/>
            <person name="Wilson R.K."/>
        </authorList>
    </citation>
    <scope>NUCLEOTIDE SEQUENCE [LARGE SCALE GENOMIC DNA]</scope>
    <source>
        <strain evidence="7 8">ATCC 27760</strain>
    </source>
</reference>
<comment type="similarity">
    <text evidence="1 6">Belongs to the GatC family.</text>
</comment>
<evidence type="ECO:0000313" key="8">
    <source>
        <dbReference type="Proteomes" id="UP000016662"/>
    </source>
</evidence>
<dbReference type="GO" id="GO:0016740">
    <property type="term" value="F:transferase activity"/>
    <property type="evidence" value="ECO:0007669"/>
    <property type="project" value="UniProtKB-KW"/>
</dbReference>
<keyword evidence="6" id="KW-0067">ATP-binding</keyword>
<dbReference type="InterPro" id="IPR003837">
    <property type="entry name" value="GatC"/>
</dbReference>
<comment type="catalytic activity">
    <reaction evidence="4 6">
        <text>L-aspartyl-tRNA(Asn) + L-glutamine + ATP + H2O = L-asparaginyl-tRNA(Asn) + L-glutamate + ADP + phosphate + 2 H(+)</text>
        <dbReference type="Rhea" id="RHEA:14513"/>
        <dbReference type="Rhea" id="RHEA-COMP:9674"/>
        <dbReference type="Rhea" id="RHEA-COMP:9677"/>
        <dbReference type="ChEBI" id="CHEBI:15377"/>
        <dbReference type="ChEBI" id="CHEBI:15378"/>
        <dbReference type="ChEBI" id="CHEBI:29985"/>
        <dbReference type="ChEBI" id="CHEBI:30616"/>
        <dbReference type="ChEBI" id="CHEBI:43474"/>
        <dbReference type="ChEBI" id="CHEBI:58359"/>
        <dbReference type="ChEBI" id="CHEBI:78515"/>
        <dbReference type="ChEBI" id="CHEBI:78516"/>
        <dbReference type="ChEBI" id="CHEBI:456216"/>
    </reaction>
</comment>
<comment type="subunit">
    <text evidence="2 6">Heterotrimer of A, B and C subunits.</text>
</comment>
<gene>
    <name evidence="6" type="primary">gatC</name>
    <name evidence="7" type="ORF">RUMCAL_00779</name>
</gene>
<dbReference type="EC" id="6.3.5.-" evidence="6"/>
<dbReference type="InterPro" id="IPR036113">
    <property type="entry name" value="Asp/Glu-ADT_sf_sub_c"/>
</dbReference>
<dbReference type="GO" id="GO:0050566">
    <property type="term" value="F:asparaginyl-tRNA synthase (glutamine-hydrolyzing) activity"/>
    <property type="evidence" value="ECO:0007669"/>
    <property type="project" value="RHEA"/>
</dbReference>
<dbReference type="eggNOG" id="COG0721">
    <property type="taxonomic scope" value="Bacteria"/>
</dbReference>
<dbReference type="PATRIC" id="fig|411473.3.peg.630"/>
<dbReference type="HAMAP" id="MF_00122">
    <property type="entry name" value="GatC"/>
    <property type="match status" value="1"/>
</dbReference>
<keyword evidence="6" id="KW-0648">Protein biosynthesis</keyword>
<evidence type="ECO:0000313" key="7">
    <source>
        <dbReference type="EMBL" id="ERJ96852.1"/>
    </source>
</evidence>